<dbReference type="Gene3D" id="3.20.20.80">
    <property type="entry name" value="Glycosidases"/>
    <property type="match status" value="1"/>
</dbReference>
<evidence type="ECO:0000313" key="4">
    <source>
        <dbReference type="EMBL" id="GHO91635.1"/>
    </source>
</evidence>
<accession>A0A8J3IIZ8</accession>
<gene>
    <name evidence="4" type="ORF">KSF_016830</name>
</gene>
<feature type="region of interest" description="Disordered" evidence="1">
    <location>
        <begin position="1"/>
        <end position="21"/>
    </location>
</feature>
<keyword evidence="2" id="KW-1133">Transmembrane helix</keyword>
<name>A0A8J3IIZ8_9CHLR</name>
<dbReference type="EMBL" id="BNJK01000001">
    <property type="protein sequence ID" value="GHO91635.1"/>
    <property type="molecule type" value="Genomic_DNA"/>
</dbReference>
<dbReference type="GO" id="GO:0000272">
    <property type="term" value="P:polysaccharide catabolic process"/>
    <property type="evidence" value="ECO:0007669"/>
    <property type="project" value="TreeGrafter"/>
</dbReference>
<evidence type="ECO:0000259" key="3">
    <source>
        <dbReference type="Pfam" id="PF12891"/>
    </source>
</evidence>
<dbReference type="InterPro" id="IPR017853">
    <property type="entry name" value="GH"/>
</dbReference>
<sequence>MTPGGQGSWTAIQPARKGPEQKKPRRVLPFILLVGALIIATVLVTSDYQRANSALAVQVGDQQAVPIDLNQSLPISPYLLGSNVFPKAGTNSQDQAKSGFMSYDQQVVQGLRSSKVKLLRFPGGNWGEEHTLSTEQLNAFSDLLNQVGAEGFMQAQLSDPNDITPVPLETRASRAALLVDYMNNNQSIQRTGANAKAPFHPIKYWSIGNEPDLLTNPETNRKFTVAEYTQAFIAFSLAMHQKDPNIKVFGPEISQYMGTKGPKDTTGKQWMEDFLRGVNTYERTHSLSFRLLDGVSFHRYPFDNAQKDSNKLLNNPAEWDSTLPALRQFIRQQFGEDLPIAITEINTNPGRNVPPQELAALWWGETLGKLMSNQVEYVAFFSTEGVDTPYPFFTRGLKETALLRTTQLFAQLQNNLIPVQGAQGPVSIYATQDSGHKTVSLLLINKTNESKHISIRPDSLLPFSTWSSSNMTIPGYSMAVLTLHRNNSNEAFSFSNKENAQQAAPDVQHANCGSNTDSASVC</sequence>
<keyword evidence="2" id="KW-0472">Membrane</keyword>
<feature type="transmembrane region" description="Helical" evidence="2">
    <location>
        <begin position="27"/>
        <end position="45"/>
    </location>
</feature>
<protein>
    <recommendedName>
        <fullName evidence="3">Glycoside hydrolase family 44 catalytic domain-containing protein</fullName>
    </recommendedName>
</protein>
<dbReference type="SUPFAM" id="SSF51445">
    <property type="entry name" value="(Trans)glycosidases"/>
    <property type="match status" value="1"/>
</dbReference>
<dbReference type="PANTHER" id="PTHR43576">
    <property type="entry name" value="ALPHA-L-ARABINOFURANOSIDASE C-RELATED"/>
    <property type="match status" value="1"/>
</dbReference>
<keyword evidence="2" id="KW-0812">Transmembrane</keyword>
<proteinExistence type="predicted"/>
<dbReference type="InterPro" id="IPR024745">
    <property type="entry name" value="GH44_cat"/>
</dbReference>
<organism evidence="4 5">
    <name type="scientific">Reticulibacter mediterranei</name>
    <dbReference type="NCBI Taxonomy" id="2778369"/>
    <lineage>
        <taxon>Bacteria</taxon>
        <taxon>Bacillati</taxon>
        <taxon>Chloroflexota</taxon>
        <taxon>Ktedonobacteria</taxon>
        <taxon>Ktedonobacterales</taxon>
        <taxon>Reticulibacteraceae</taxon>
        <taxon>Reticulibacter</taxon>
    </lineage>
</organism>
<dbReference type="Proteomes" id="UP000597444">
    <property type="component" value="Unassembled WGS sequence"/>
</dbReference>
<evidence type="ECO:0000256" key="1">
    <source>
        <dbReference type="SAM" id="MobiDB-lite"/>
    </source>
</evidence>
<dbReference type="Pfam" id="PF12891">
    <property type="entry name" value="Glyco_hydro_44"/>
    <property type="match status" value="1"/>
</dbReference>
<dbReference type="PANTHER" id="PTHR43576:SF3">
    <property type="entry name" value="ALPHA-L-ARABINOFURANOSIDASE C"/>
    <property type="match status" value="1"/>
</dbReference>
<dbReference type="AlphaFoldDB" id="A0A8J3IIZ8"/>
<evidence type="ECO:0000313" key="5">
    <source>
        <dbReference type="Proteomes" id="UP000597444"/>
    </source>
</evidence>
<evidence type="ECO:0000256" key="2">
    <source>
        <dbReference type="SAM" id="Phobius"/>
    </source>
</evidence>
<comment type="caution">
    <text evidence="4">The sequence shown here is derived from an EMBL/GenBank/DDBJ whole genome shotgun (WGS) entry which is preliminary data.</text>
</comment>
<feature type="domain" description="Glycoside hydrolase family 44 catalytic" evidence="3">
    <location>
        <begin position="197"/>
        <end position="301"/>
    </location>
</feature>
<reference evidence="4" key="1">
    <citation type="submission" date="2020-10" db="EMBL/GenBank/DDBJ databases">
        <title>Taxonomic study of unclassified bacteria belonging to the class Ktedonobacteria.</title>
        <authorList>
            <person name="Yabe S."/>
            <person name="Wang C.M."/>
            <person name="Zheng Y."/>
            <person name="Sakai Y."/>
            <person name="Cavaletti L."/>
            <person name="Monciardini P."/>
            <person name="Donadio S."/>
        </authorList>
    </citation>
    <scope>NUCLEOTIDE SEQUENCE</scope>
    <source>
        <strain evidence="4">ID150040</strain>
    </source>
</reference>
<keyword evidence="5" id="KW-1185">Reference proteome</keyword>